<keyword evidence="3 6" id="KW-0812">Transmembrane</keyword>
<dbReference type="GO" id="GO:0005886">
    <property type="term" value="C:plasma membrane"/>
    <property type="evidence" value="ECO:0007669"/>
    <property type="project" value="UniProtKB-SubCell"/>
</dbReference>
<dbReference type="Pfam" id="PF02653">
    <property type="entry name" value="BPD_transp_2"/>
    <property type="match status" value="1"/>
</dbReference>
<evidence type="ECO:0000313" key="7">
    <source>
        <dbReference type="EMBL" id="SCZ76228.1"/>
    </source>
</evidence>
<evidence type="ECO:0000256" key="6">
    <source>
        <dbReference type="SAM" id="Phobius"/>
    </source>
</evidence>
<accession>A0A1G5RQU9</accession>
<feature type="transmembrane region" description="Helical" evidence="6">
    <location>
        <begin position="66"/>
        <end position="88"/>
    </location>
</feature>
<evidence type="ECO:0000256" key="3">
    <source>
        <dbReference type="ARBA" id="ARBA00022692"/>
    </source>
</evidence>
<feature type="transmembrane region" description="Helical" evidence="6">
    <location>
        <begin position="279"/>
        <end position="300"/>
    </location>
</feature>
<dbReference type="Proteomes" id="UP000199208">
    <property type="component" value="Unassembled WGS sequence"/>
</dbReference>
<protein>
    <submittedName>
        <fullName evidence="7">Nucleoside ABC transporter membrane protein</fullName>
    </submittedName>
</protein>
<dbReference type="PANTHER" id="PTHR43370:SF1">
    <property type="entry name" value="GUANOSINE ABC TRANSPORTER PERMEASE PROTEIN NUPQ"/>
    <property type="match status" value="1"/>
</dbReference>
<dbReference type="GO" id="GO:0022857">
    <property type="term" value="F:transmembrane transporter activity"/>
    <property type="evidence" value="ECO:0007669"/>
    <property type="project" value="InterPro"/>
</dbReference>
<keyword evidence="8" id="KW-1185">Reference proteome</keyword>
<evidence type="ECO:0000313" key="8">
    <source>
        <dbReference type="Proteomes" id="UP000199208"/>
    </source>
</evidence>
<comment type="subcellular location">
    <subcellularLocation>
        <location evidence="1">Cell membrane</location>
        <topology evidence="1">Multi-pass membrane protein</topology>
    </subcellularLocation>
</comment>
<dbReference type="RefSeq" id="WP_092588959.1">
    <property type="nucleotide sequence ID" value="NZ_FMWL01000001.1"/>
</dbReference>
<evidence type="ECO:0000256" key="5">
    <source>
        <dbReference type="ARBA" id="ARBA00023136"/>
    </source>
</evidence>
<dbReference type="PANTHER" id="PTHR43370">
    <property type="entry name" value="SUGAR ABC TRANSPORTER INTEGRAL MEMBRANE PROTEIN-RELATED"/>
    <property type="match status" value="1"/>
</dbReference>
<evidence type="ECO:0000256" key="1">
    <source>
        <dbReference type="ARBA" id="ARBA00004651"/>
    </source>
</evidence>
<dbReference type="STRING" id="1120920.SAMN03080599_00133"/>
<name>A0A1G5RQU9_9FIRM</name>
<feature type="transmembrane region" description="Helical" evidence="6">
    <location>
        <begin position="200"/>
        <end position="218"/>
    </location>
</feature>
<gene>
    <name evidence="7" type="ORF">SAMN03080599_00133</name>
</gene>
<dbReference type="CDD" id="cd06580">
    <property type="entry name" value="TM_PBP1_transp_TpRbsC_like"/>
    <property type="match status" value="1"/>
</dbReference>
<reference evidence="7 8" key="1">
    <citation type="submission" date="2016-10" db="EMBL/GenBank/DDBJ databases">
        <authorList>
            <person name="de Groot N.N."/>
        </authorList>
    </citation>
    <scope>NUCLEOTIDE SEQUENCE [LARGE SCALE GENOMIC DNA]</scope>
    <source>
        <strain evidence="7 8">DSM 2784</strain>
    </source>
</reference>
<dbReference type="AlphaFoldDB" id="A0A1G5RQU9"/>
<proteinExistence type="predicted"/>
<feature type="transmembrane region" description="Helical" evidence="6">
    <location>
        <begin position="146"/>
        <end position="168"/>
    </location>
</feature>
<keyword evidence="5 6" id="KW-0472">Membrane</keyword>
<dbReference type="OrthoDB" id="9792579at2"/>
<dbReference type="EMBL" id="FMWL01000001">
    <property type="protein sequence ID" value="SCZ76228.1"/>
    <property type="molecule type" value="Genomic_DNA"/>
</dbReference>
<organism evidence="7 8">
    <name type="scientific">Acidaminobacter hydrogenoformans DSM 2784</name>
    <dbReference type="NCBI Taxonomy" id="1120920"/>
    <lineage>
        <taxon>Bacteria</taxon>
        <taxon>Bacillati</taxon>
        <taxon>Bacillota</taxon>
        <taxon>Clostridia</taxon>
        <taxon>Peptostreptococcales</taxon>
        <taxon>Acidaminobacteraceae</taxon>
        <taxon>Acidaminobacter</taxon>
    </lineage>
</organism>
<feature type="transmembrane region" description="Helical" evidence="6">
    <location>
        <begin position="100"/>
        <end position="126"/>
    </location>
</feature>
<evidence type="ECO:0000256" key="2">
    <source>
        <dbReference type="ARBA" id="ARBA00022475"/>
    </source>
</evidence>
<sequence>MNDIMNAAFFVALLSAALRLSVPILFAALGGMFSERSGVVNIGLEGIMLTGAFAGVVGSYFTGSQWLGALVAMLSGVALAALFALITVKIQINQIVSGIAINLLAVGLTSFFFRALFGITTTPITVNAFAPVSLPGLSTLPFVGEILFSQTALVYIAFLLVPVSWFILYKTSWGLNIRTVGEHPTAADTVGIPVNRVRTLCVLASGALAGLGGAFLSLGQFNMFVDNMISGRGFIAVAAVIFGRWNPKGILIASLIFGVADALQIRLQTAGVEIPYQFLLMFPYLLTVVALTGIVGKTVAPKALGKAYAK</sequence>
<evidence type="ECO:0000256" key="4">
    <source>
        <dbReference type="ARBA" id="ARBA00022989"/>
    </source>
</evidence>
<keyword evidence="2" id="KW-1003">Cell membrane</keyword>
<dbReference type="InterPro" id="IPR001851">
    <property type="entry name" value="ABC_transp_permease"/>
</dbReference>
<keyword evidence="4 6" id="KW-1133">Transmembrane helix</keyword>